<name>A0AAV7F2T1_ARIFI</name>
<evidence type="ECO:0000313" key="2">
    <source>
        <dbReference type="Proteomes" id="UP000825729"/>
    </source>
</evidence>
<reference evidence="1 2" key="1">
    <citation type="submission" date="2021-07" db="EMBL/GenBank/DDBJ databases">
        <title>The Aristolochia fimbriata genome: insights into angiosperm evolution, floral development and chemical biosynthesis.</title>
        <authorList>
            <person name="Jiao Y."/>
        </authorList>
    </citation>
    <scope>NUCLEOTIDE SEQUENCE [LARGE SCALE GENOMIC DNA]</scope>
    <source>
        <strain evidence="1">IBCAS-2021</strain>
        <tissue evidence="1">Leaf</tissue>
    </source>
</reference>
<gene>
    <name evidence="1" type="ORF">H6P81_007060</name>
</gene>
<keyword evidence="2" id="KW-1185">Reference proteome</keyword>
<dbReference type="EMBL" id="JAINDJ010000003">
    <property type="protein sequence ID" value="KAG9454156.1"/>
    <property type="molecule type" value="Genomic_DNA"/>
</dbReference>
<dbReference type="InterPro" id="IPR011004">
    <property type="entry name" value="Trimer_LpxA-like_sf"/>
</dbReference>
<evidence type="ECO:0000313" key="1">
    <source>
        <dbReference type="EMBL" id="KAG9454156.1"/>
    </source>
</evidence>
<organism evidence="1 2">
    <name type="scientific">Aristolochia fimbriata</name>
    <name type="common">White veined hardy Dutchman's pipe vine</name>
    <dbReference type="NCBI Taxonomy" id="158543"/>
    <lineage>
        <taxon>Eukaryota</taxon>
        <taxon>Viridiplantae</taxon>
        <taxon>Streptophyta</taxon>
        <taxon>Embryophyta</taxon>
        <taxon>Tracheophyta</taxon>
        <taxon>Spermatophyta</taxon>
        <taxon>Magnoliopsida</taxon>
        <taxon>Magnoliidae</taxon>
        <taxon>Piperales</taxon>
        <taxon>Aristolochiaceae</taxon>
        <taxon>Aristolochia</taxon>
    </lineage>
</organism>
<dbReference type="SUPFAM" id="SSF51161">
    <property type="entry name" value="Trimeric LpxA-like enzymes"/>
    <property type="match status" value="1"/>
</dbReference>
<accession>A0AAV7F2T1</accession>
<dbReference type="Proteomes" id="UP000825729">
    <property type="component" value="Unassembled WGS sequence"/>
</dbReference>
<dbReference type="Gene3D" id="2.160.10.10">
    <property type="entry name" value="Hexapeptide repeat proteins"/>
    <property type="match status" value="1"/>
</dbReference>
<sequence>MGSRGNRRLSKDLAPEVKETFASFMQPEDLTQLMAITLGGTGKEVGDHHPKIGQVALTGVAANILGNITIREGAMVAAGSLVLKDMPPHTDISPSREESLNPSKARAPLQGVAFRKFLKARYNKAKNTMQKLEV</sequence>
<proteinExistence type="predicted"/>
<dbReference type="AlphaFoldDB" id="A0AAV7F2T1"/>
<protein>
    <submittedName>
        <fullName evidence="1">Uncharacterized protein</fullName>
    </submittedName>
</protein>
<comment type="caution">
    <text evidence="1">The sequence shown here is derived from an EMBL/GenBank/DDBJ whole genome shotgun (WGS) entry which is preliminary data.</text>
</comment>
<dbReference type="PANTHER" id="PTHR42811">
    <property type="entry name" value="SERINE ACETYLTRANSFERASE"/>
    <property type="match status" value="1"/>
</dbReference>